<proteinExistence type="predicted"/>
<sequence length="159" mass="18475">MTEMQKELLKNTGHIDGRPCESCGKGVGNMMSMICWTCCKKEHPEINQLSSIDLIRFREKYATIGAETQKTIYSHYRQDYPNADHFTKLDYFFRSVNSLIAKVLETVNDNPNEAWGYIPLDDYMLEQVGVMLRELNLDIDDPKVREQLKRHHGGWMATL</sequence>
<protein>
    <submittedName>
        <fullName evidence="1">Uncharacterized protein</fullName>
    </submittedName>
</protein>
<dbReference type="EMBL" id="UINC01146583">
    <property type="protein sequence ID" value="SVD37396.1"/>
    <property type="molecule type" value="Genomic_DNA"/>
</dbReference>
<name>A0A382UT16_9ZZZZ</name>
<organism evidence="1">
    <name type="scientific">marine metagenome</name>
    <dbReference type="NCBI Taxonomy" id="408172"/>
    <lineage>
        <taxon>unclassified sequences</taxon>
        <taxon>metagenomes</taxon>
        <taxon>ecological metagenomes</taxon>
    </lineage>
</organism>
<reference evidence="1" key="1">
    <citation type="submission" date="2018-05" db="EMBL/GenBank/DDBJ databases">
        <authorList>
            <person name="Lanie J.A."/>
            <person name="Ng W.-L."/>
            <person name="Kazmierczak K.M."/>
            <person name="Andrzejewski T.M."/>
            <person name="Davidsen T.M."/>
            <person name="Wayne K.J."/>
            <person name="Tettelin H."/>
            <person name="Glass J.I."/>
            <person name="Rusch D."/>
            <person name="Podicherti R."/>
            <person name="Tsui H.-C.T."/>
            <person name="Winkler M.E."/>
        </authorList>
    </citation>
    <scope>NUCLEOTIDE SEQUENCE</scope>
</reference>
<evidence type="ECO:0000313" key="1">
    <source>
        <dbReference type="EMBL" id="SVD37396.1"/>
    </source>
</evidence>
<accession>A0A382UT16</accession>
<dbReference type="AlphaFoldDB" id="A0A382UT16"/>
<gene>
    <name evidence="1" type="ORF">METZ01_LOCUS390250</name>
</gene>